<dbReference type="OrthoDB" id="350584at2157"/>
<protein>
    <submittedName>
        <fullName evidence="1">Uncharacterized protein</fullName>
    </submittedName>
</protein>
<dbReference type="AlphaFoldDB" id="A0A847U715"/>
<dbReference type="RefSeq" id="WP_170092431.1">
    <property type="nucleotide sequence ID" value="NZ_WOYG01000001.1"/>
</dbReference>
<gene>
    <name evidence="1" type="ORF">GOC74_00405</name>
</gene>
<proteinExistence type="predicted"/>
<comment type="caution">
    <text evidence="1">The sequence shown here is derived from an EMBL/GenBank/DDBJ whole genome shotgun (WGS) entry which is preliminary data.</text>
</comment>
<dbReference type="Proteomes" id="UP000608662">
    <property type="component" value="Unassembled WGS sequence"/>
</dbReference>
<evidence type="ECO:0000313" key="2">
    <source>
        <dbReference type="Proteomes" id="UP000608662"/>
    </source>
</evidence>
<organism evidence="1 2">
    <name type="scientific">Halomicrobium mukohataei</name>
    <dbReference type="NCBI Taxonomy" id="57705"/>
    <lineage>
        <taxon>Archaea</taxon>
        <taxon>Methanobacteriati</taxon>
        <taxon>Methanobacteriota</taxon>
        <taxon>Stenosarchaea group</taxon>
        <taxon>Halobacteria</taxon>
        <taxon>Halobacteriales</taxon>
        <taxon>Haloarculaceae</taxon>
        <taxon>Halomicrobium</taxon>
    </lineage>
</organism>
<accession>A0A847U715</accession>
<reference evidence="1" key="1">
    <citation type="submission" date="2019-12" db="EMBL/GenBank/DDBJ databases">
        <title>Whole-genome sequence of Halomicrobium mukohataei pws1.</title>
        <authorList>
            <person name="Verma D.K."/>
            <person name="Gopal K."/>
            <person name="Prasad E.S."/>
        </authorList>
    </citation>
    <scope>NUCLEOTIDE SEQUENCE</scope>
    <source>
        <strain evidence="1">Pws1</strain>
    </source>
</reference>
<sequence length="45" mass="4817">MSETIPSTCPRCDALLDHKTAMPGGADAPTIVSCPSCAYEERFED</sequence>
<name>A0A847U715_9EURY</name>
<dbReference type="GeneID" id="94360543"/>
<evidence type="ECO:0000313" key="1">
    <source>
        <dbReference type="EMBL" id="NLV08396.1"/>
    </source>
</evidence>
<dbReference type="EMBL" id="WOYG01000001">
    <property type="protein sequence ID" value="NLV08396.1"/>
    <property type="molecule type" value="Genomic_DNA"/>
</dbReference>